<dbReference type="EMBL" id="MTYI01000131">
    <property type="protein sequence ID" value="PNP51274.1"/>
    <property type="molecule type" value="Genomic_DNA"/>
</dbReference>
<evidence type="ECO:0000313" key="3">
    <source>
        <dbReference type="Proteomes" id="UP000236290"/>
    </source>
</evidence>
<accession>A0A2K0U0F2</accession>
<gene>
    <name evidence="2" type="ORF">THARTR1_08090</name>
</gene>
<organism evidence="2 3">
    <name type="scientific">Trichoderma harzianum</name>
    <name type="common">Hypocrea lixii</name>
    <dbReference type="NCBI Taxonomy" id="5544"/>
    <lineage>
        <taxon>Eukaryota</taxon>
        <taxon>Fungi</taxon>
        <taxon>Dikarya</taxon>
        <taxon>Ascomycota</taxon>
        <taxon>Pezizomycotina</taxon>
        <taxon>Sordariomycetes</taxon>
        <taxon>Hypocreomycetidae</taxon>
        <taxon>Hypocreales</taxon>
        <taxon>Hypocreaceae</taxon>
        <taxon>Trichoderma</taxon>
    </lineage>
</organism>
<evidence type="ECO:0000313" key="2">
    <source>
        <dbReference type="EMBL" id="PNP51274.1"/>
    </source>
</evidence>
<protein>
    <submittedName>
        <fullName evidence="2">Uncharacterized protein</fullName>
    </submittedName>
</protein>
<sequence>MNMFAGVGRPLAKRQVMLVNMVNRFLPGANWGFGAAFFYGWLNQG</sequence>
<evidence type="ECO:0000256" key="1">
    <source>
        <dbReference type="SAM" id="Phobius"/>
    </source>
</evidence>
<comment type="caution">
    <text evidence="2">The sequence shown here is derived from an EMBL/GenBank/DDBJ whole genome shotgun (WGS) entry which is preliminary data.</text>
</comment>
<keyword evidence="1" id="KW-0472">Membrane</keyword>
<feature type="transmembrane region" description="Helical" evidence="1">
    <location>
        <begin position="21"/>
        <end position="42"/>
    </location>
</feature>
<keyword evidence="1" id="KW-1133">Transmembrane helix</keyword>
<reference evidence="2 3" key="1">
    <citation type="submission" date="2017-02" db="EMBL/GenBank/DDBJ databases">
        <title>Genomes of Trichoderma spp. with biocontrol activity.</title>
        <authorList>
            <person name="Gardiner D."/>
            <person name="Kazan K."/>
            <person name="Vos C."/>
            <person name="Harvey P."/>
        </authorList>
    </citation>
    <scope>NUCLEOTIDE SEQUENCE [LARGE SCALE GENOMIC DNA]</scope>
    <source>
        <strain evidence="2 3">Tr1</strain>
    </source>
</reference>
<keyword evidence="1" id="KW-0812">Transmembrane</keyword>
<dbReference type="AlphaFoldDB" id="A0A2K0U0F2"/>
<proteinExistence type="predicted"/>
<dbReference type="Proteomes" id="UP000236290">
    <property type="component" value="Unassembled WGS sequence"/>
</dbReference>
<name>A0A2K0U0F2_TRIHA</name>